<sequence>MPREKKKLKPEEMIEMPTVLAFTRAIENGPGYFYQKMLNDDDGEIGVYSTPSMKLCALTYKKKKDEAVRTLLQEVDEAFLKPYNDTLIIRWRLKTIPIKLHCCNVDEFGKLLIEKIKEFSEKGCLKELAKRYAYNIVNGRWLWRNRMEAQDIVIKVTCGEEEVIFNNVGDLSLLKPYENIQGVEKIAQWIEDGFNGNVQFIHVEAQLLMGKGQRVFPSLTLVPGENPKLFKMNGSLVFSAQKISNAIRTIDDWYCEKPEFLLPVEVYGQSTARLSAYRTKGNDFYALLGRIFVGKQEVSFDE</sequence>
<evidence type="ECO:0000313" key="1">
    <source>
        <dbReference type="EMBL" id="STO37552.1"/>
    </source>
</evidence>
<proteinExistence type="predicted"/>
<evidence type="ECO:0000313" key="2">
    <source>
        <dbReference type="EMBL" id="STO61181.1"/>
    </source>
</evidence>
<name>A0A377HXQ4_9PAST</name>
<dbReference type="RefSeq" id="WP_018346686.1">
    <property type="nucleotide sequence ID" value="NZ_UGGZ01000001.1"/>
</dbReference>
<dbReference type="EMBL" id="UGGZ01000001">
    <property type="protein sequence ID" value="STO37552.1"/>
    <property type="molecule type" value="Genomic_DNA"/>
</dbReference>
<evidence type="ECO:0000313" key="3">
    <source>
        <dbReference type="Proteomes" id="UP000254232"/>
    </source>
</evidence>
<accession>A0A377HXQ4</accession>
<protein>
    <submittedName>
        <fullName evidence="2">CRISPR type I-F/YPEST-associated protein Csy3</fullName>
    </submittedName>
</protein>
<dbReference type="AlphaFoldDB" id="A0A377HXQ4"/>
<dbReference type="Proteomes" id="UP000254232">
    <property type="component" value="Unassembled WGS sequence"/>
</dbReference>
<dbReference type="InterPro" id="IPR013399">
    <property type="entry name" value="CRISPR-assoc_prot_Csy3"/>
</dbReference>
<reference evidence="2 3" key="1">
    <citation type="submission" date="2018-06" db="EMBL/GenBank/DDBJ databases">
        <authorList>
            <consortium name="Pathogen Informatics"/>
            <person name="Doyle S."/>
        </authorList>
    </citation>
    <scope>NUCLEOTIDE SEQUENCE [LARGE SCALE GENOMIC DNA]</scope>
    <source>
        <strain evidence="2 3">NCTC11413</strain>
    </source>
</reference>
<dbReference type="GeneID" id="77262837"/>
<gene>
    <name evidence="1" type="ORF">NCTC11413_00665</name>
    <name evidence="2" type="ORF">NCTC11413_02541</name>
</gene>
<organism evidence="2 3">
    <name type="scientific">Gallibacterium anatis</name>
    <dbReference type="NCBI Taxonomy" id="750"/>
    <lineage>
        <taxon>Bacteria</taxon>
        <taxon>Pseudomonadati</taxon>
        <taxon>Pseudomonadota</taxon>
        <taxon>Gammaproteobacteria</taxon>
        <taxon>Pasteurellales</taxon>
        <taxon>Pasteurellaceae</taxon>
        <taxon>Gallibacterium</taxon>
    </lineage>
</organism>
<dbReference type="Pfam" id="PF09615">
    <property type="entry name" value="Cas_Csy3"/>
    <property type="match status" value="1"/>
</dbReference>
<dbReference type="EMBL" id="UGGZ01000002">
    <property type="protein sequence ID" value="STO61181.1"/>
    <property type="molecule type" value="Genomic_DNA"/>
</dbReference>